<protein>
    <submittedName>
        <fullName evidence="1">MarR family winged helix-turn-helix transcriptional regulator</fullName>
    </submittedName>
</protein>
<dbReference type="SUPFAM" id="SSF46785">
    <property type="entry name" value="Winged helix' DNA-binding domain"/>
    <property type="match status" value="1"/>
</dbReference>
<dbReference type="EMBL" id="CP104213">
    <property type="protein sequence ID" value="UWX64163.1"/>
    <property type="molecule type" value="Genomic_DNA"/>
</dbReference>
<evidence type="ECO:0000313" key="1">
    <source>
        <dbReference type="EMBL" id="UWX64163.1"/>
    </source>
</evidence>
<dbReference type="Proteomes" id="UP001060261">
    <property type="component" value="Chromosome"/>
</dbReference>
<proteinExistence type="predicted"/>
<dbReference type="RefSeq" id="WP_260560438.1">
    <property type="nucleotide sequence ID" value="NZ_CP104213.1"/>
</dbReference>
<dbReference type="InterPro" id="IPR036388">
    <property type="entry name" value="WH-like_DNA-bd_sf"/>
</dbReference>
<name>A0ABY5YK73_9DEIO</name>
<dbReference type="InterPro" id="IPR036390">
    <property type="entry name" value="WH_DNA-bd_sf"/>
</dbReference>
<gene>
    <name evidence="1" type="ORF">N0D28_00330</name>
</gene>
<organism evidence="1 2">
    <name type="scientific">Deinococcus rubellus</name>
    <dbReference type="NCBI Taxonomy" id="1889240"/>
    <lineage>
        <taxon>Bacteria</taxon>
        <taxon>Thermotogati</taxon>
        <taxon>Deinococcota</taxon>
        <taxon>Deinococci</taxon>
        <taxon>Deinococcales</taxon>
        <taxon>Deinococcaceae</taxon>
        <taxon>Deinococcus</taxon>
    </lineage>
</organism>
<accession>A0ABY5YK73</accession>
<keyword evidence="2" id="KW-1185">Reference proteome</keyword>
<sequence length="106" mass="11903">MEDEPQGLRVKGRRRILPDSVSHRLLAVASATPRHWFELEELATRRGMRLCDKVSITMALKMLANHGFLERHQGQLDGNVQLYALTPEGEGLLDELHPCSGCLGEQ</sequence>
<evidence type="ECO:0000313" key="2">
    <source>
        <dbReference type="Proteomes" id="UP001060261"/>
    </source>
</evidence>
<dbReference type="Gene3D" id="1.10.10.10">
    <property type="entry name" value="Winged helix-like DNA-binding domain superfamily/Winged helix DNA-binding domain"/>
    <property type="match status" value="1"/>
</dbReference>
<reference evidence="1" key="1">
    <citation type="submission" date="2022-09" db="EMBL/GenBank/DDBJ databases">
        <title>genome sequence of Deinococcus rubellus.</title>
        <authorList>
            <person name="Srinivasan S."/>
        </authorList>
    </citation>
    <scope>NUCLEOTIDE SEQUENCE</scope>
    <source>
        <strain evidence="1">Ant6</strain>
    </source>
</reference>